<gene>
    <name evidence="2" type="ORF">DMH04_12475</name>
</gene>
<keyword evidence="2" id="KW-0560">Oxidoreductase</keyword>
<keyword evidence="2" id="KW-0503">Monooxygenase</keyword>
<sequence>MVTWINCFEVPDGQQDQFFAVWRKMAVEHFKTKPGFVNYRMYRARNPEGRFQFVNVTVWESAEHIEAAHDERFRELLRNPEIADVVASPGMFDPVDEG</sequence>
<dbReference type="InterPro" id="IPR011008">
    <property type="entry name" value="Dimeric_a/b-barrel"/>
</dbReference>
<dbReference type="EMBL" id="QHKI01000007">
    <property type="protein sequence ID" value="RSM87037.1"/>
    <property type="molecule type" value="Genomic_DNA"/>
</dbReference>
<dbReference type="RefSeq" id="WP_037263484.1">
    <property type="nucleotide sequence ID" value="NZ_QHKI01000007.1"/>
</dbReference>
<dbReference type="Proteomes" id="UP000287547">
    <property type="component" value="Unassembled WGS sequence"/>
</dbReference>
<evidence type="ECO:0000313" key="3">
    <source>
        <dbReference type="Proteomes" id="UP000287547"/>
    </source>
</evidence>
<dbReference type="Pfam" id="PF03992">
    <property type="entry name" value="ABM"/>
    <property type="match status" value="1"/>
</dbReference>
<dbReference type="Gene3D" id="3.30.70.100">
    <property type="match status" value="1"/>
</dbReference>
<organism evidence="2 3">
    <name type="scientific">Kibdelosporangium aridum</name>
    <dbReference type="NCBI Taxonomy" id="2030"/>
    <lineage>
        <taxon>Bacteria</taxon>
        <taxon>Bacillati</taxon>
        <taxon>Actinomycetota</taxon>
        <taxon>Actinomycetes</taxon>
        <taxon>Pseudonocardiales</taxon>
        <taxon>Pseudonocardiaceae</taxon>
        <taxon>Kibdelosporangium</taxon>
    </lineage>
</organism>
<protein>
    <submittedName>
        <fullName evidence="2">Antibiotic biosynthesis monooxygenase</fullName>
    </submittedName>
</protein>
<reference evidence="2 3" key="1">
    <citation type="submission" date="2018-05" db="EMBL/GenBank/DDBJ databases">
        <title>Evolution of GPA BGCs.</title>
        <authorList>
            <person name="Waglechner N."/>
            <person name="Wright G.D."/>
        </authorList>
    </citation>
    <scope>NUCLEOTIDE SEQUENCE [LARGE SCALE GENOMIC DNA]</scope>
    <source>
        <strain evidence="2 3">A82846</strain>
    </source>
</reference>
<dbReference type="AlphaFoldDB" id="A0A428ZG31"/>
<evidence type="ECO:0000313" key="2">
    <source>
        <dbReference type="EMBL" id="RSM87037.1"/>
    </source>
</evidence>
<evidence type="ECO:0000259" key="1">
    <source>
        <dbReference type="Pfam" id="PF03992"/>
    </source>
</evidence>
<name>A0A428ZG31_KIBAR</name>
<comment type="caution">
    <text evidence="2">The sequence shown here is derived from an EMBL/GenBank/DDBJ whole genome shotgun (WGS) entry which is preliminary data.</text>
</comment>
<dbReference type="SUPFAM" id="SSF54909">
    <property type="entry name" value="Dimeric alpha+beta barrel"/>
    <property type="match status" value="1"/>
</dbReference>
<dbReference type="GO" id="GO:0004497">
    <property type="term" value="F:monooxygenase activity"/>
    <property type="evidence" value="ECO:0007669"/>
    <property type="project" value="UniProtKB-KW"/>
</dbReference>
<accession>A0A428ZG31</accession>
<dbReference type="InterPro" id="IPR007138">
    <property type="entry name" value="ABM_dom"/>
</dbReference>
<proteinExistence type="predicted"/>
<feature type="domain" description="ABM" evidence="1">
    <location>
        <begin position="1"/>
        <end position="69"/>
    </location>
</feature>
<dbReference type="OrthoDB" id="9795593at2"/>